<organism evidence="4 5">
    <name type="scientific">Exophiala bonariae</name>
    <dbReference type="NCBI Taxonomy" id="1690606"/>
    <lineage>
        <taxon>Eukaryota</taxon>
        <taxon>Fungi</taxon>
        <taxon>Dikarya</taxon>
        <taxon>Ascomycota</taxon>
        <taxon>Pezizomycotina</taxon>
        <taxon>Eurotiomycetes</taxon>
        <taxon>Chaetothyriomycetidae</taxon>
        <taxon>Chaetothyriales</taxon>
        <taxon>Herpotrichiellaceae</taxon>
        <taxon>Exophiala</taxon>
    </lineage>
</organism>
<keyword evidence="5" id="KW-1185">Reference proteome</keyword>
<feature type="transmembrane region" description="Helical" evidence="2">
    <location>
        <begin position="21"/>
        <end position="44"/>
    </location>
</feature>
<gene>
    <name evidence="4" type="ORF">LTR84_000870</name>
</gene>
<feature type="transmembrane region" description="Helical" evidence="2">
    <location>
        <begin position="79"/>
        <end position="102"/>
    </location>
</feature>
<dbReference type="Pfam" id="PF24802">
    <property type="entry name" value="DUF7703"/>
    <property type="match status" value="1"/>
</dbReference>
<evidence type="ECO:0000256" key="2">
    <source>
        <dbReference type="SAM" id="Phobius"/>
    </source>
</evidence>
<evidence type="ECO:0000313" key="5">
    <source>
        <dbReference type="Proteomes" id="UP001358417"/>
    </source>
</evidence>
<evidence type="ECO:0000313" key="4">
    <source>
        <dbReference type="EMBL" id="KAK5065035.1"/>
    </source>
</evidence>
<feature type="transmembrane region" description="Helical" evidence="2">
    <location>
        <begin position="122"/>
        <end position="141"/>
    </location>
</feature>
<name>A0AAV9NSD2_9EURO</name>
<keyword evidence="2" id="KW-0472">Membrane</keyword>
<dbReference type="PANTHER" id="PTHR37013:SF3">
    <property type="entry name" value="INTEGRAL MEMBRANE PROTEIN (AFU_ORTHOLOGUE AFUA_1G05950)"/>
    <property type="match status" value="1"/>
</dbReference>
<evidence type="ECO:0000256" key="1">
    <source>
        <dbReference type="SAM" id="MobiDB-lite"/>
    </source>
</evidence>
<accession>A0AAV9NSD2</accession>
<keyword evidence="2" id="KW-0812">Transmembrane</keyword>
<proteinExistence type="predicted"/>
<feature type="compositionally biased region" description="Basic and acidic residues" evidence="1">
    <location>
        <begin position="330"/>
        <end position="339"/>
    </location>
</feature>
<sequence>MSISTTHTQGFSPTVGWDAEAIIVVVCVTLSFYNCVELLVLVLTSFRQWRGLYFFSLVIASIGVIPYCLGFLLEYFHLLVFWASMLFSSIGWTMLITGQAFVLYSRLGLILTDAKILKGVKWMIIIDAIVFHCGTTIIQYGTAYGSHKASFTHALFYMEKIQMTGFTVQEFIISGIYLWKTVQLLRMIQREGTRRVMWELLTINIVIILMDIALLAMEYKALRAMERAFKSVIYSVKLKLEFAVLGRLVDLVQSSQRTLSNALADVESFVDTSISRSDTQASAPMTARRKSETVPDWMAKLEGETSHVEQAQVAPHSSTANGKRSPFITRPRDFDECSI</sequence>
<feature type="transmembrane region" description="Helical" evidence="2">
    <location>
        <begin position="161"/>
        <end position="179"/>
    </location>
</feature>
<dbReference type="InterPro" id="IPR056120">
    <property type="entry name" value="DUF7703"/>
</dbReference>
<dbReference type="RefSeq" id="XP_064712359.1">
    <property type="nucleotide sequence ID" value="XM_064844499.1"/>
</dbReference>
<protein>
    <recommendedName>
        <fullName evidence="3">DUF7703 domain-containing protein</fullName>
    </recommendedName>
</protein>
<dbReference type="PANTHER" id="PTHR37013">
    <property type="entry name" value="INTEGRAL MEMBRANE PROTEIN (AFU_ORTHOLOGUE AFUA_1G05950)-RELATED"/>
    <property type="match status" value="1"/>
</dbReference>
<dbReference type="GeneID" id="89969092"/>
<comment type="caution">
    <text evidence="4">The sequence shown here is derived from an EMBL/GenBank/DDBJ whole genome shotgun (WGS) entry which is preliminary data.</text>
</comment>
<dbReference type="EMBL" id="JAVRRD010000001">
    <property type="protein sequence ID" value="KAK5065035.1"/>
    <property type="molecule type" value="Genomic_DNA"/>
</dbReference>
<keyword evidence="2" id="KW-1133">Transmembrane helix</keyword>
<reference evidence="4 5" key="1">
    <citation type="submission" date="2023-08" db="EMBL/GenBank/DDBJ databases">
        <title>Black Yeasts Isolated from many extreme environments.</title>
        <authorList>
            <person name="Coleine C."/>
            <person name="Stajich J.E."/>
            <person name="Selbmann L."/>
        </authorList>
    </citation>
    <scope>NUCLEOTIDE SEQUENCE [LARGE SCALE GENOMIC DNA]</scope>
    <source>
        <strain evidence="4 5">CCFEE 5792</strain>
    </source>
</reference>
<feature type="transmembrane region" description="Helical" evidence="2">
    <location>
        <begin position="51"/>
        <end position="73"/>
    </location>
</feature>
<evidence type="ECO:0000259" key="3">
    <source>
        <dbReference type="Pfam" id="PF24802"/>
    </source>
</evidence>
<feature type="transmembrane region" description="Helical" evidence="2">
    <location>
        <begin position="200"/>
        <end position="217"/>
    </location>
</feature>
<feature type="domain" description="DUF7703" evidence="3">
    <location>
        <begin position="19"/>
        <end position="255"/>
    </location>
</feature>
<feature type="region of interest" description="Disordered" evidence="1">
    <location>
        <begin position="305"/>
        <end position="339"/>
    </location>
</feature>
<dbReference type="AlphaFoldDB" id="A0AAV9NSD2"/>
<dbReference type="Proteomes" id="UP001358417">
    <property type="component" value="Unassembled WGS sequence"/>
</dbReference>